<evidence type="ECO:0000256" key="1">
    <source>
        <dbReference type="ARBA" id="ARBA00010954"/>
    </source>
</evidence>
<dbReference type="OrthoDB" id="276323at2759"/>
<feature type="compositionally biased region" description="Low complexity" evidence="2">
    <location>
        <begin position="34"/>
        <end position="43"/>
    </location>
</feature>
<feature type="compositionally biased region" description="Low complexity" evidence="2">
    <location>
        <begin position="9"/>
        <end position="18"/>
    </location>
</feature>
<sequence>METDPLCNSTSKSSGSGTRKQRRPFHHLDLRPPSSSSNVSGTSLEQARVNRDDLLTQRRIKLHQRFIQVQRTVQQVKARREKQALMFLQSLENADRNRIDRLEARRAMNKQLVDRAKSIAHQHRSQTKAERERRRIELERRLEASEIRRLNYLGLPKSTMASRMNQEEDDELVPCSSSSASLSPNKHRRHTSPSSSSSSLATLLHSFHHLGLPIISQQDTWLGFHALGRLIRQQEVITITGKVLNLALDHQHQHQHHHHHQHHHCHYQQEKRRNNNKPRVFLSAYMMIMCPHDILQSPESPDEIILLEAAKDLLQKFETWLDHPHRRQKRIAFGDSWTTFHSLFDQWKSKDRDQLVASMVGYYLELMSVQHAIHPIDQEQEHVQGGGDDDDDGESQEVSDLLSQQMNQLKVRIGKLGGEAAIQSLEDQVATMSLRFQQQPKKEKKNKEKQQQQQQQQQEVHSAESMEKIHRLMNALPQNPLLTNAQLAHELILDPDFQLQTHQPNLDEEDLETRVRAVALRAYFDTLSQEIQEGQYQITLLPLLEDIRKVYTHFPLPSFSYTHFIVIRAFKKLLSMVEEGKPAYQMIDQVMDMTLIEQQMEQQTFDASRMISTILTCQRQLCAPNRDAALDKIQARGDDSGWQLKHIMGLLDDMHLDLANFRLRSLRPYLAPMAVEYETLQFCKDYDLNPPSSLYHRNGNNGKGKNSNSITIKDRLPHLYHWMGEALERWQRMAANRNPDHVHPSRNNHHSSPKELFYDGILDWIINGNEQQESPETLKLDLHRLARFHATAQQITTVASLVMVAKSVGKVTSATCLATLSQSLFTLLSSHRPAAATSSSQQHITAELLRVTTSPSPQQSPVAELMASMVQRILSHTDTVYALLGRRVATVLKHQLTSHQFVSDAVLASSSLEHVKAPLEQLATQINVFGHHHLKVHLPWYAVCLTHLQQKEP</sequence>
<feature type="region of interest" description="Disordered" evidence="2">
    <location>
        <begin position="254"/>
        <end position="273"/>
    </location>
</feature>
<feature type="compositionally biased region" description="Basic residues" evidence="2">
    <location>
        <begin position="254"/>
        <end position="266"/>
    </location>
</feature>
<organism evidence="3">
    <name type="scientific">Absidia glauca</name>
    <name type="common">Pin mould</name>
    <dbReference type="NCBI Taxonomy" id="4829"/>
    <lineage>
        <taxon>Eukaryota</taxon>
        <taxon>Fungi</taxon>
        <taxon>Fungi incertae sedis</taxon>
        <taxon>Mucoromycota</taxon>
        <taxon>Mucoromycotina</taxon>
        <taxon>Mucoromycetes</taxon>
        <taxon>Mucorales</taxon>
        <taxon>Cunninghamellaceae</taxon>
        <taxon>Absidia</taxon>
    </lineage>
</organism>
<dbReference type="PANTHER" id="PTHR12832:SF11">
    <property type="entry name" value="LD23868P"/>
    <property type="match status" value="1"/>
</dbReference>
<evidence type="ECO:0000313" key="4">
    <source>
        <dbReference type="Proteomes" id="UP000078561"/>
    </source>
</evidence>
<feature type="region of interest" description="Disordered" evidence="2">
    <location>
        <begin position="162"/>
        <end position="198"/>
    </location>
</feature>
<evidence type="ECO:0000313" key="3">
    <source>
        <dbReference type="EMBL" id="SAM02769.1"/>
    </source>
</evidence>
<feature type="region of interest" description="Disordered" evidence="2">
    <location>
        <begin position="1"/>
        <end position="45"/>
    </location>
</feature>
<name>A0A163MA21_ABSGL</name>
<proteinExistence type="inferred from homology"/>
<feature type="region of interest" description="Disordered" evidence="2">
    <location>
        <begin position="437"/>
        <end position="465"/>
    </location>
</feature>
<dbReference type="EMBL" id="LT554016">
    <property type="protein sequence ID" value="SAM02769.1"/>
    <property type="molecule type" value="Genomic_DNA"/>
</dbReference>
<feature type="compositionally biased region" description="Acidic residues" evidence="2">
    <location>
        <begin position="387"/>
        <end position="397"/>
    </location>
</feature>
<evidence type="ECO:0008006" key="5">
    <source>
        <dbReference type="Google" id="ProtNLM"/>
    </source>
</evidence>
<reference evidence="3" key="1">
    <citation type="submission" date="2016-04" db="EMBL/GenBank/DDBJ databases">
        <authorList>
            <person name="Evans L.H."/>
            <person name="Alamgir A."/>
            <person name="Owens N."/>
            <person name="Weber N.D."/>
            <person name="Virtaneva K."/>
            <person name="Barbian K."/>
            <person name="Babar A."/>
            <person name="Rosenke K."/>
        </authorList>
    </citation>
    <scope>NUCLEOTIDE SEQUENCE [LARGE SCALE GENOMIC DNA]</scope>
    <source>
        <strain evidence="3">CBS 101.48</strain>
    </source>
</reference>
<comment type="similarity">
    <text evidence="1">Belongs to the TCP11 family.</text>
</comment>
<gene>
    <name evidence="3" type="primary">ABSGL_08585.1 scaffold 10421</name>
</gene>
<dbReference type="InterPro" id="IPR008862">
    <property type="entry name" value="Tcp11"/>
</dbReference>
<dbReference type="Proteomes" id="UP000078561">
    <property type="component" value="Unassembled WGS sequence"/>
</dbReference>
<dbReference type="PANTHER" id="PTHR12832">
    <property type="entry name" value="TESTIS-SPECIFIC PROTEIN PBS13 T-COMPLEX 11"/>
    <property type="match status" value="1"/>
</dbReference>
<dbReference type="Pfam" id="PF05794">
    <property type="entry name" value="Tcp11"/>
    <property type="match status" value="1"/>
</dbReference>
<keyword evidence="4" id="KW-1185">Reference proteome</keyword>
<accession>A0A163MA21</accession>
<dbReference type="GO" id="GO:0010737">
    <property type="term" value="P:protein kinase A signaling"/>
    <property type="evidence" value="ECO:0007669"/>
    <property type="project" value="TreeGrafter"/>
</dbReference>
<dbReference type="InParanoid" id="A0A163MA21"/>
<dbReference type="OMA" id="FHAWKTH"/>
<dbReference type="STRING" id="4829.A0A163MA21"/>
<protein>
    <recommendedName>
        <fullName evidence="5">T-complex protein 11</fullName>
    </recommendedName>
</protein>
<evidence type="ECO:0000256" key="2">
    <source>
        <dbReference type="SAM" id="MobiDB-lite"/>
    </source>
</evidence>
<feature type="region of interest" description="Disordered" evidence="2">
    <location>
        <begin position="380"/>
        <end position="399"/>
    </location>
</feature>
<dbReference type="AlphaFoldDB" id="A0A163MA21"/>